<dbReference type="Pfam" id="PF05157">
    <property type="entry name" value="MshEN"/>
    <property type="match status" value="1"/>
</dbReference>
<dbReference type="InterPro" id="IPR007831">
    <property type="entry name" value="T2SS_GspE_N"/>
</dbReference>
<gene>
    <name evidence="2" type="ORF">KDAU_26160</name>
</gene>
<feature type="domain" description="Type II secretion system protein GspE N-terminal" evidence="1">
    <location>
        <begin position="261"/>
        <end position="338"/>
    </location>
</feature>
<evidence type="ECO:0000313" key="3">
    <source>
        <dbReference type="Proteomes" id="UP000287224"/>
    </source>
</evidence>
<dbReference type="Proteomes" id="UP000287224">
    <property type="component" value="Unassembled WGS sequence"/>
</dbReference>
<organism evidence="2 3">
    <name type="scientific">Dictyobacter aurantiacus</name>
    <dbReference type="NCBI Taxonomy" id="1936993"/>
    <lineage>
        <taxon>Bacteria</taxon>
        <taxon>Bacillati</taxon>
        <taxon>Chloroflexota</taxon>
        <taxon>Ktedonobacteria</taxon>
        <taxon>Ktedonobacterales</taxon>
        <taxon>Dictyobacteraceae</taxon>
        <taxon>Dictyobacter</taxon>
    </lineage>
</organism>
<name>A0A401ZEI8_9CHLR</name>
<keyword evidence="3" id="KW-1185">Reference proteome</keyword>
<dbReference type="InterPro" id="IPR037257">
    <property type="entry name" value="T2SS_E_N_sf"/>
</dbReference>
<accession>A0A401ZEI8</accession>
<dbReference type="AlphaFoldDB" id="A0A401ZEI8"/>
<comment type="caution">
    <text evidence="2">The sequence shown here is derived from an EMBL/GenBank/DDBJ whole genome shotgun (WGS) entry which is preliminary data.</text>
</comment>
<evidence type="ECO:0000259" key="1">
    <source>
        <dbReference type="Pfam" id="PF05157"/>
    </source>
</evidence>
<dbReference type="EMBL" id="BIFQ01000001">
    <property type="protein sequence ID" value="GCE05287.1"/>
    <property type="molecule type" value="Genomic_DNA"/>
</dbReference>
<dbReference type="Gene3D" id="3.30.300.160">
    <property type="entry name" value="Type II secretion system, protein E, N-terminal domain"/>
    <property type="match status" value="1"/>
</dbReference>
<sequence length="341" mass="38320">MNVDGRMTQKKKAIPHQASNIAQISSRLKRRIDPIMETCEICTCLVFDNVCPMGSLPMEGERDKNQCIPVSVELSNKVRVALKDFLPAQFPISVLLLHVVQRESPPLAPQSEALYRRKWYHVAPHLLNQVLTHVRRALRIDDKLFIYDTSGGAIIFPDVDAVGRQKILERIYQSVCLMQAETTDPPLTRETTIALGGVTYPPRSVVSFEQFYYQLGEAPHTLTLRPIISAHTRGVRSMPVVELSPIYTAYTQQEETGKAAGIPYMELPRVLPERVAQLIPHSVAYELGCVPVGREQQQLTVAMRRPTDEIAIARLRELTGCSIFPVACNEQELNNLLNAGW</sequence>
<protein>
    <recommendedName>
        <fullName evidence="1">Type II secretion system protein GspE N-terminal domain-containing protein</fullName>
    </recommendedName>
</protein>
<evidence type="ECO:0000313" key="2">
    <source>
        <dbReference type="EMBL" id="GCE05287.1"/>
    </source>
</evidence>
<reference evidence="3" key="1">
    <citation type="submission" date="2018-12" db="EMBL/GenBank/DDBJ databases">
        <title>Tengunoibacter tsumagoiensis gen. nov., sp. nov., Dictyobacter kobayashii sp. nov., D. alpinus sp. nov., and D. joshuensis sp. nov. and description of Dictyobacteraceae fam. nov. within the order Ktedonobacterales isolated from Tengu-no-mugimeshi.</title>
        <authorList>
            <person name="Wang C.M."/>
            <person name="Zheng Y."/>
            <person name="Sakai Y."/>
            <person name="Toyoda A."/>
            <person name="Minakuchi Y."/>
            <person name="Abe K."/>
            <person name="Yokota A."/>
            <person name="Yabe S."/>
        </authorList>
    </citation>
    <scope>NUCLEOTIDE SEQUENCE [LARGE SCALE GENOMIC DNA]</scope>
    <source>
        <strain evidence="3">S-27</strain>
    </source>
</reference>
<proteinExistence type="predicted"/>
<dbReference type="SUPFAM" id="SSF160246">
    <property type="entry name" value="EspE N-terminal domain-like"/>
    <property type="match status" value="1"/>
</dbReference>